<accession>A0A9X1TQP8</accession>
<dbReference type="Proteomes" id="UP001139411">
    <property type="component" value="Unassembled WGS sequence"/>
</dbReference>
<evidence type="ECO:0000313" key="5">
    <source>
        <dbReference type="Proteomes" id="UP001139411"/>
    </source>
</evidence>
<name>A0A9X1TQP8_9BACT</name>
<dbReference type="RefSeq" id="WP_235161386.1">
    <property type="nucleotide sequence ID" value="NZ_CP098805.1"/>
</dbReference>
<proteinExistence type="predicted"/>
<evidence type="ECO:0000256" key="1">
    <source>
        <dbReference type="SAM" id="SignalP"/>
    </source>
</evidence>
<keyword evidence="4" id="KW-1185">Reference proteome</keyword>
<dbReference type="AlphaFoldDB" id="A0A9X1TQP8"/>
<feature type="chain" id="PRO_5040958490" description="Lipocalin-like protein" evidence="1">
    <location>
        <begin position="26"/>
        <end position="157"/>
    </location>
</feature>
<evidence type="ECO:0000313" key="2">
    <source>
        <dbReference type="EMBL" id="MCF2497034.1"/>
    </source>
</evidence>
<evidence type="ECO:0000313" key="4">
    <source>
        <dbReference type="Proteomes" id="UP001055420"/>
    </source>
</evidence>
<dbReference type="EMBL" id="JAKFFV010000002">
    <property type="protein sequence ID" value="MCF2497034.1"/>
    <property type="molecule type" value="Genomic_DNA"/>
</dbReference>
<sequence length="157" mass="17597">MYLKKAVFSILVGFCLINFSSCKSGADSPADAAALLTEVKQWQIDEIAVNDAVTFKDGKMTKQFGGIDFERYMEMVELRKDGTFSGVFKGDTKPFILKWRQTDKNLTVGAADGNVKGGEWTIDPKDASNEFFTMKTQSTAYDYPRMTRISLKFKAVK</sequence>
<gene>
    <name evidence="2" type="ORF">L0661_01860</name>
    <name evidence="3" type="ORF">NFI80_10420</name>
</gene>
<organism evidence="2 5">
    <name type="scientific">Dyadobacter chenhuakuii</name>
    <dbReference type="NCBI Taxonomy" id="2909339"/>
    <lineage>
        <taxon>Bacteria</taxon>
        <taxon>Pseudomonadati</taxon>
        <taxon>Bacteroidota</taxon>
        <taxon>Cytophagia</taxon>
        <taxon>Cytophagales</taxon>
        <taxon>Spirosomataceae</taxon>
        <taxon>Dyadobacter</taxon>
    </lineage>
</organism>
<reference evidence="2" key="1">
    <citation type="submission" date="2022-01" db="EMBL/GenBank/DDBJ databases">
        <title>Novel species in genus Dyadobacter.</title>
        <authorList>
            <person name="Ma C."/>
        </authorList>
    </citation>
    <scope>NUCLEOTIDE SEQUENCE</scope>
    <source>
        <strain evidence="3">CY22</strain>
        <strain evidence="2">CY357</strain>
    </source>
</reference>
<protein>
    <recommendedName>
        <fullName evidence="6">Lipocalin-like protein</fullName>
    </recommendedName>
</protein>
<feature type="signal peptide" evidence="1">
    <location>
        <begin position="1"/>
        <end position="25"/>
    </location>
</feature>
<evidence type="ECO:0008006" key="6">
    <source>
        <dbReference type="Google" id="ProtNLM"/>
    </source>
</evidence>
<keyword evidence="1" id="KW-0732">Signal</keyword>
<dbReference type="EMBL" id="CP098805">
    <property type="protein sequence ID" value="USJ33149.1"/>
    <property type="molecule type" value="Genomic_DNA"/>
</dbReference>
<evidence type="ECO:0000313" key="3">
    <source>
        <dbReference type="EMBL" id="USJ33149.1"/>
    </source>
</evidence>
<dbReference type="Proteomes" id="UP001055420">
    <property type="component" value="Chromosome"/>
</dbReference>